<organism evidence="1">
    <name type="scientific">Tequintavirus T5</name>
    <dbReference type="NCBI Taxonomy" id="10726"/>
    <lineage>
        <taxon>Viruses</taxon>
        <taxon>Duplodnaviria</taxon>
        <taxon>Heunggongvirae</taxon>
        <taxon>Uroviricota</taxon>
        <taxon>Caudoviricetes</taxon>
        <taxon>Demerecviridae</taxon>
        <taxon>Markadamsvirinae</taxon>
        <taxon>Tequintavirus</taxon>
    </lineage>
</organism>
<proteinExistence type="predicted"/>
<sequence length="54" mass="5984">SFAFMLLSLNPTDTLESESRTNMMGVCCLPLTRRFVAAVFVSSLENSAVRDEIL</sequence>
<dbReference type="EMBL" id="X03140">
    <property type="protein sequence ID" value="CAA26911.1"/>
    <property type="molecule type" value="Genomic_DNA"/>
</dbReference>
<accession>Q38431</accession>
<name>Q38431_9CAUD</name>
<reference evidence="1" key="1">
    <citation type="journal article" date="1985" name="Nucleic Acids Res.">
        <title>Localisation and characterization of a new rho-dependent transcription terminator from bacteriophage T5.</title>
        <authorList>
            <person name="Brunel F."/>
            <person name="Pilaete M.F."/>
        </authorList>
    </citation>
    <scope>NUCLEOTIDE SEQUENCE</scope>
</reference>
<feature type="non-terminal residue" evidence="1">
    <location>
        <position position="1"/>
    </location>
</feature>
<protein>
    <submittedName>
        <fullName evidence="1">Bacteriophage T5 DNA with rho-dependent transcription terminator (Hind III-P)</fullName>
    </submittedName>
</protein>
<evidence type="ECO:0000313" key="1">
    <source>
        <dbReference type="EMBL" id="CAA26911.1"/>
    </source>
</evidence>